<dbReference type="RefSeq" id="WP_045298558.1">
    <property type="nucleotide sequence ID" value="NZ_JYJA01000033.1"/>
</dbReference>
<dbReference type="EMBL" id="JYJA01000033">
    <property type="protein sequence ID" value="KJL42898.1"/>
    <property type="molecule type" value="Genomic_DNA"/>
</dbReference>
<evidence type="ECO:0000256" key="1">
    <source>
        <dbReference type="ARBA" id="ARBA00004141"/>
    </source>
</evidence>
<dbReference type="Pfam" id="PF08352">
    <property type="entry name" value="oligo_HPY"/>
    <property type="match status" value="1"/>
</dbReference>
<dbReference type="PROSITE" id="PS00211">
    <property type="entry name" value="ABC_TRANSPORTER_1"/>
    <property type="match status" value="1"/>
</dbReference>
<dbReference type="InterPro" id="IPR003439">
    <property type="entry name" value="ABC_transporter-like_ATP-bd"/>
</dbReference>
<evidence type="ECO:0000256" key="2">
    <source>
        <dbReference type="ARBA" id="ARBA00004202"/>
    </source>
</evidence>
<proteinExistence type="inferred from homology"/>
<evidence type="ECO:0000256" key="9">
    <source>
        <dbReference type="ARBA" id="ARBA00022989"/>
    </source>
</evidence>
<protein>
    <submittedName>
        <fullName evidence="15">Oligopeptide transport ATP-binding protein OppD</fullName>
    </submittedName>
</protein>
<dbReference type="InterPro" id="IPR017871">
    <property type="entry name" value="ABC_transporter-like_CS"/>
</dbReference>
<evidence type="ECO:0000313" key="16">
    <source>
        <dbReference type="Proteomes" id="UP000034098"/>
    </source>
</evidence>
<dbReference type="InterPro" id="IPR050388">
    <property type="entry name" value="ABC_Ni/Peptide_Import"/>
</dbReference>
<dbReference type="InterPro" id="IPR013563">
    <property type="entry name" value="Oligopep_ABC_C"/>
</dbReference>
<organism evidence="15 16">
    <name type="scientific">Microbacterium trichothecenolyticum</name>
    <name type="common">Aureobacterium trichothecenolyticum</name>
    <dbReference type="NCBI Taxonomy" id="69370"/>
    <lineage>
        <taxon>Bacteria</taxon>
        <taxon>Bacillati</taxon>
        <taxon>Actinomycetota</taxon>
        <taxon>Actinomycetes</taxon>
        <taxon>Micrococcales</taxon>
        <taxon>Microbacteriaceae</taxon>
        <taxon>Microbacterium</taxon>
    </lineage>
</organism>
<feature type="domain" description="ABC transmembrane type-1" evidence="14">
    <location>
        <begin position="88"/>
        <end position="276"/>
    </location>
</feature>
<dbReference type="CDD" id="cd03257">
    <property type="entry name" value="ABC_NikE_OppD_transporters"/>
    <property type="match status" value="1"/>
</dbReference>
<dbReference type="InterPro" id="IPR035906">
    <property type="entry name" value="MetI-like_sf"/>
</dbReference>
<evidence type="ECO:0000256" key="6">
    <source>
        <dbReference type="ARBA" id="ARBA00022692"/>
    </source>
</evidence>
<dbReference type="PROSITE" id="PS50928">
    <property type="entry name" value="ABC_TM1"/>
    <property type="match status" value="1"/>
</dbReference>
<evidence type="ECO:0000259" key="13">
    <source>
        <dbReference type="PROSITE" id="PS50893"/>
    </source>
</evidence>
<keyword evidence="9 11" id="KW-1133">Transmembrane helix</keyword>
<dbReference type="GO" id="GO:0015833">
    <property type="term" value="P:peptide transport"/>
    <property type="evidence" value="ECO:0007669"/>
    <property type="project" value="InterPro"/>
</dbReference>
<gene>
    <name evidence="15" type="primary">oppD_5</name>
    <name evidence="15" type="ORF">RS82_01863</name>
</gene>
<comment type="subcellular location">
    <subcellularLocation>
        <location evidence="11">Cell membrane</location>
        <topology evidence="11">Multi-pass membrane protein</topology>
    </subcellularLocation>
    <subcellularLocation>
        <location evidence="2">Cell membrane</location>
        <topology evidence="2">Peripheral membrane protein</topology>
    </subcellularLocation>
    <subcellularLocation>
        <location evidence="1">Membrane</location>
        <topology evidence="1">Multi-pass membrane protein</topology>
    </subcellularLocation>
</comment>
<dbReference type="InterPro" id="IPR000515">
    <property type="entry name" value="MetI-like"/>
</dbReference>
<dbReference type="SUPFAM" id="SSF52540">
    <property type="entry name" value="P-loop containing nucleoside triphosphate hydrolases"/>
    <property type="match status" value="1"/>
</dbReference>
<feature type="transmembrane region" description="Helical" evidence="11">
    <location>
        <begin position="21"/>
        <end position="43"/>
    </location>
</feature>
<evidence type="ECO:0000256" key="10">
    <source>
        <dbReference type="ARBA" id="ARBA00023136"/>
    </source>
</evidence>
<evidence type="ECO:0000256" key="11">
    <source>
        <dbReference type="RuleBase" id="RU363032"/>
    </source>
</evidence>
<dbReference type="SUPFAM" id="SSF161098">
    <property type="entry name" value="MetI-like"/>
    <property type="match status" value="1"/>
</dbReference>
<dbReference type="SMART" id="SM00382">
    <property type="entry name" value="AAA"/>
    <property type="match status" value="1"/>
</dbReference>
<keyword evidence="8 15" id="KW-0067">ATP-binding</keyword>
<feature type="region of interest" description="Disordered" evidence="12">
    <location>
        <begin position="360"/>
        <end position="382"/>
    </location>
</feature>
<dbReference type="InterPro" id="IPR003593">
    <property type="entry name" value="AAA+_ATPase"/>
</dbReference>
<keyword evidence="5" id="KW-1003">Cell membrane</keyword>
<dbReference type="GO" id="GO:0005886">
    <property type="term" value="C:plasma membrane"/>
    <property type="evidence" value="ECO:0007669"/>
    <property type="project" value="UniProtKB-SubCell"/>
</dbReference>
<dbReference type="AlphaFoldDB" id="A0A0M2HF48"/>
<dbReference type="PANTHER" id="PTHR43297">
    <property type="entry name" value="OLIGOPEPTIDE TRANSPORT ATP-BINDING PROTEIN APPD"/>
    <property type="match status" value="1"/>
</dbReference>
<name>A0A0M2HF48_MICTR</name>
<dbReference type="GO" id="GO:0016887">
    <property type="term" value="F:ATP hydrolysis activity"/>
    <property type="evidence" value="ECO:0007669"/>
    <property type="project" value="InterPro"/>
</dbReference>
<evidence type="ECO:0000313" key="15">
    <source>
        <dbReference type="EMBL" id="KJL42898.1"/>
    </source>
</evidence>
<dbReference type="FunFam" id="3.40.50.300:FF:000016">
    <property type="entry name" value="Oligopeptide ABC transporter ATP-binding component"/>
    <property type="match status" value="1"/>
</dbReference>
<dbReference type="Pfam" id="PF00005">
    <property type="entry name" value="ABC_tran"/>
    <property type="match status" value="1"/>
</dbReference>
<dbReference type="InterPro" id="IPR027417">
    <property type="entry name" value="P-loop_NTPase"/>
</dbReference>
<feature type="transmembrane region" description="Helical" evidence="11">
    <location>
        <begin position="152"/>
        <end position="170"/>
    </location>
</feature>
<reference evidence="15 16" key="1">
    <citation type="submission" date="2015-02" db="EMBL/GenBank/DDBJ databases">
        <title>Draft genome sequences of ten Microbacterium spp. with emphasis on heavy metal contaminated environments.</title>
        <authorList>
            <person name="Corretto E."/>
        </authorList>
    </citation>
    <scope>NUCLEOTIDE SEQUENCE [LARGE SCALE GENOMIC DNA]</scope>
    <source>
        <strain evidence="15 16">DSM 8608</strain>
    </source>
</reference>
<feature type="transmembrane region" description="Helical" evidence="11">
    <location>
        <begin position="208"/>
        <end position="231"/>
    </location>
</feature>
<evidence type="ECO:0000256" key="4">
    <source>
        <dbReference type="ARBA" id="ARBA00022448"/>
    </source>
</evidence>
<feature type="domain" description="ABC transporter" evidence="13">
    <location>
        <begin position="389"/>
        <end position="636"/>
    </location>
</feature>
<comment type="caution">
    <text evidence="15">The sequence shown here is derived from an EMBL/GenBank/DDBJ whole genome shotgun (WGS) entry which is preliminary data.</text>
</comment>
<evidence type="ECO:0000256" key="8">
    <source>
        <dbReference type="ARBA" id="ARBA00022840"/>
    </source>
</evidence>
<dbReference type="NCBIfam" id="TIGR01727">
    <property type="entry name" value="oligo_HPY"/>
    <property type="match status" value="1"/>
</dbReference>
<evidence type="ECO:0000259" key="14">
    <source>
        <dbReference type="PROSITE" id="PS50928"/>
    </source>
</evidence>
<dbReference type="Gene3D" id="3.40.50.300">
    <property type="entry name" value="P-loop containing nucleotide triphosphate hydrolases"/>
    <property type="match status" value="1"/>
</dbReference>
<evidence type="ECO:0000256" key="3">
    <source>
        <dbReference type="ARBA" id="ARBA00005417"/>
    </source>
</evidence>
<dbReference type="Gene3D" id="1.10.3720.10">
    <property type="entry name" value="MetI-like"/>
    <property type="match status" value="1"/>
</dbReference>
<feature type="transmembrane region" description="Helical" evidence="11">
    <location>
        <begin position="126"/>
        <end position="146"/>
    </location>
</feature>
<dbReference type="Proteomes" id="UP000034098">
    <property type="component" value="Unassembled WGS sequence"/>
</dbReference>
<sequence length="723" mass="76335">MTVSTTSIVRPRRSERKLRLRVLRSPAAVVSIIWLVGLVLASLTSPLWLRYGPLEQDLSVVLQGPSPAHLLGTDELGRDILSRLVTAAAPTIFIGLVVPIVAVLVTIPITLWAARSRRGEGAMNQVSEIVLSLPGTVIILAFIAAVGTNMPLVMAAFGLLLFGAMYKIFFGQAKSLHTQLYVEAAAIDGVRPMRASIRHVLPNMSTTVIVQFVLLFGVGIGMQAALAFIGLGPQPPEPTWGGMIQTASRFIFQQPWMMVPTGGILALTLIAANSLADVLAGGTAVPPPLVALRRRLRRAPATEVAASAVADDLPVVGVTDDAAPESLDMIADASYPGSNADPLRDTAAPVDVIAIPPLLTGEADEPTSGPATPGASTSHEQLANDRQGLVVEDLVIGVDGGPALVTGVSMRVRPGTVMGLVGESGCGKSVTSYALLGLLAPGLSVRSGRIGWRDADLAGATEKTLQRVRGHEIAFISQEPTRALDPMFTVGAQLAAAIRRLRGVRRAEAKRIASQLLTDVGIVDPPRVLKSYPHQISGGMAQRVAIALALSGTPSLLVADEPTTALDVTIQAEILALLRGLIAERGMSIIIVTHDLGVVADICDDVSVMYAGEIVETGTVRDVLLRPEHPYTMALLAADPHAILDLEGTARLASIPGQVPLPGSWTTGCRFAQRCRFARDECLVTVPLDPRAHGEGGVRCVRRDEVQGRQDEWRLPVTTGAGR</sequence>
<dbReference type="Pfam" id="PF00528">
    <property type="entry name" value="BPD_transp_1"/>
    <property type="match status" value="1"/>
</dbReference>
<accession>A0A0M2HF48</accession>
<dbReference type="PROSITE" id="PS50893">
    <property type="entry name" value="ABC_TRANSPORTER_2"/>
    <property type="match status" value="1"/>
</dbReference>
<comment type="similarity">
    <text evidence="11">Belongs to the binding-protein-dependent transport system permease family.</text>
</comment>
<evidence type="ECO:0000256" key="12">
    <source>
        <dbReference type="SAM" id="MobiDB-lite"/>
    </source>
</evidence>
<keyword evidence="7" id="KW-0547">Nucleotide-binding</keyword>
<keyword evidence="4 11" id="KW-0813">Transport</keyword>
<dbReference type="GO" id="GO:0005524">
    <property type="term" value="F:ATP binding"/>
    <property type="evidence" value="ECO:0007669"/>
    <property type="project" value="UniProtKB-KW"/>
</dbReference>
<dbReference type="GO" id="GO:0055085">
    <property type="term" value="P:transmembrane transport"/>
    <property type="evidence" value="ECO:0007669"/>
    <property type="project" value="InterPro"/>
</dbReference>
<dbReference type="PANTHER" id="PTHR43297:SF2">
    <property type="entry name" value="DIPEPTIDE TRANSPORT ATP-BINDING PROTEIN DPPD"/>
    <property type="match status" value="1"/>
</dbReference>
<keyword evidence="10 11" id="KW-0472">Membrane</keyword>
<evidence type="ECO:0000256" key="5">
    <source>
        <dbReference type="ARBA" id="ARBA00022475"/>
    </source>
</evidence>
<dbReference type="CDD" id="cd06261">
    <property type="entry name" value="TM_PBP2"/>
    <property type="match status" value="1"/>
</dbReference>
<keyword evidence="16" id="KW-1185">Reference proteome</keyword>
<dbReference type="PATRIC" id="fig|69370.6.peg.1895"/>
<evidence type="ECO:0000256" key="7">
    <source>
        <dbReference type="ARBA" id="ARBA00022741"/>
    </source>
</evidence>
<keyword evidence="6 11" id="KW-0812">Transmembrane</keyword>
<feature type="transmembrane region" description="Helical" evidence="11">
    <location>
        <begin position="92"/>
        <end position="114"/>
    </location>
</feature>
<comment type="similarity">
    <text evidence="3">Belongs to the ABC transporter superfamily.</text>
</comment>